<reference evidence="2 3" key="1">
    <citation type="submission" date="2019-03" db="EMBL/GenBank/DDBJ databases">
        <title>Single cell metagenomics reveals metabolic interactions within the superorganism composed of flagellate Streblomastix strix and complex community of Bacteroidetes bacteria on its surface.</title>
        <authorList>
            <person name="Treitli S.C."/>
            <person name="Kolisko M."/>
            <person name="Husnik F."/>
            <person name="Keeling P."/>
            <person name="Hampl V."/>
        </authorList>
    </citation>
    <scope>NUCLEOTIDE SEQUENCE [LARGE SCALE GENOMIC DNA]</scope>
    <source>
        <strain evidence="2">ST1C</strain>
    </source>
</reference>
<accession>A0A5J4UR24</accession>
<gene>
    <name evidence="2" type="ORF">EZS28_031653</name>
</gene>
<dbReference type="InterPro" id="IPR018004">
    <property type="entry name" value="KilA/APSES_HTH"/>
</dbReference>
<feature type="domain" description="KilA-N" evidence="1">
    <location>
        <begin position="19"/>
        <end position="133"/>
    </location>
</feature>
<dbReference type="InterPro" id="IPR017880">
    <property type="entry name" value="KilA_N"/>
</dbReference>
<evidence type="ECO:0000313" key="3">
    <source>
        <dbReference type="Proteomes" id="UP000324800"/>
    </source>
</evidence>
<comment type="caution">
    <text evidence="2">The sequence shown here is derived from an EMBL/GenBank/DDBJ whole genome shotgun (WGS) entry which is preliminary data.</text>
</comment>
<dbReference type="Proteomes" id="UP000324800">
    <property type="component" value="Unassembled WGS sequence"/>
</dbReference>
<evidence type="ECO:0000259" key="1">
    <source>
        <dbReference type="PROSITE" id="PS51301"/>
    </source>
</evidence>
<dbReference type="Pfam" id="PF04383">
    <property type="entry name" value="KilA-N"/>
    <property type="match status" value="1"/>
</dbReference>
<sequence>MASQAATPKLEKIVSNNETFTIGSYMGFEILIRDKDNYINATKLVQLINEQENTNKQLKKIMITQMYRDYKKFIQDKSAGPKRDQPPQLEYQLINEYINEVRGTYIHKKLINIICMKISIKYLDIVTEIMDKINERVIAEHNADPNTPIGTHVDNVSSEFMNYQQEKIDELREENIDLKIDVKSLIPRAVPKGKQRSFCLIVEEVHQYDDQIKIQIRRKMKKTISKGLMEYYKNDILLFIDNLPIATTINEVIKEQLSTRVGMKIKATKYTFPYDQLDDIIERIKEIVIEVQDV</sequence>
<organism evidence="2 3">
    <name type="scientific">Streblomastix strix</name>
    <dbReference type="NCBI Taxonomy" id="222440"/>
    <lineage>
        <taxon>Eukaryota</taxon>
        <taxon>Metamonada</taxon>
        <taxon>Preaxostyla</taxon>
        <taxon>Oxymonadida</taxon>
        <taxon>Streblomastigidae</taxon>
        <taxon>Streblomastix</taxon>
    </lineage>
</organism>
<evidence type="ECO:0000313" key="2">
    <source>
        <dbReference type="EMBL" id="KAA6372819.1"/>
    </source>
</evidence>
<dbReference type="EMBL" id="SNRW01013260">
    <property type="protein sequence ID" value="KAA6372819.1"/>
    <property type="molecule type" value="Genomic_DNA"/>
</dbReference>
<proteinExistence type="predicted"/>
<dbReference type="PROSITE" id="PS51301">
    <property type="entry name" value="KILA_N"/>
    <property type="match status" value="1"/>
</dbReference>
<dbReference type="AlphaFoldDB" id="A0A5J4UR24"/>
<protein>
    <recommendedName>
        <fullName evidence="1">KilA-N domain-containing protein</fullName>
    </recommendedName>
</protein>
<name>A0A5J4UR24_9EUKA</name>